<dbReference type="EMBL" id="FXUL01000012">
    <property type="protein sequence ID" value="SMP67037.1"/>
    <property type="molecule type" value="Genomic_DNA"/>
</dbReference>
<evidence type="ECO:0000256" key="1">
    <source>
        <dbReference type="SAM" id="MobiDB-lite"/>
    </source>
</evidence>
<sequence>MALPVPVPTDCDIGRRRDSTGPSRGSNTNTRAETPTCLAPGAEGAALRGRAPGAAGKDPGRDTRAPDTSTMPAQPSTTSPAVHRARHAPSGPNASDECHGRGNGVYPHATAAAPRLAATVMALLRRSGQGDRCKQENEAGFFRANHHAPLDHRQFQEAENGINDDDVRRRPGNQSSSRMKPAERHKPGPADSRNTALRRRPAADYRRRSRQARSTRRLPPKGYALGSS</sequence>
<feature type="compositionally biased region" description="Polar residues" evidence="1">
    <location>
        <begin position="66"/>
        <end position="80"/>
    </location>
</feature>
<dbReference type="Proteomes" id="UP001158049">
    <property type="component" value="Unassembled WGS sequence"/>
</dbReference>
<feature type="compositionally biased region" description="Low complexity" evidence="1">
    <location>
        <begin position="38"/>
        <end position="56"/>
    </location>
</feature>
<organism evidence="2 3">
    <name type="scientific">Noviherbaspirillum suwonense</name>
    <dbReference type="NCBI Taxonomy" id="1224511"/>
    <lineage>
        <taxon>Bacteria</taxon>
        <taxon>Pseudomonadati</taxon>
        <taxon>Pseudomonadota</taxon>
        <taxon>Betaproteobacteria</taxon>
        <taxon>Burkholderiales</taxon>
        <taxon>Oxalobacteraceae</taxon>
        <taxon>Noviherbaspirillum</taxon>
    </lineage>
</organism>
<feature type="compositionally biased region" description="Polar residues" evidence="1">
    <location>
        <begin position="20"/>
        <end position="33"/>
    </location>
</feature>
<keyword evidence="3" id="KW-1185">Reference proteome</keyword>
<feature type="region of interest" description="Disordered" evidence="1">
    <location>
        <begin position="1"/>
        <end position="107"/>
    </location>
</feature>
<name>A0ABY1QFN3_9BURK</name>
<protein>
    <submittedName>
        <fullName evidence="2">Uncharacterized protein</fullName>
    </submittedName>
</protein>
<feature type="compositionally biased region" description="Basic residues" evidence="1">
    <location>
        <begin position="207"/>
        <end position="219"/>
    </location>
</feature>
<evidence type="ECO:0000313" key="3">
    <source>
        <dbReference type="Proteomes" id="UP001158049"/>
    </source>
</evidence>
<proteinExistence type="predicted"/>
<feature type="region of interest" description="Disordered" evidence="1">
    <location>
        <begin position="145"/>
        <end position="228"/>
    </location>
</feature>
<gene>
    <name evidence="2" type="ORF">SAMN06295970_11284</name>
</gene>
<reference evidence="2 3" key="1">
    <citation type="submission" date="2017-05" db="EMBL/GenBank/DDBJ databases">
        <authorList>
            <person name="Varghese N."/>
            <person name="Submissions S."/>
        </authorList>
    </citation>
    <scope>NUCLEOTIDE SEQUENCE [LARGE SCALE GENOMIC DNA]</scope>
    <source>
        <strain evidence="2 3">DSM 26001</strain>
    </source>
</reference>
<evidence type="ECO:0000313" key="2">
    <source>
        <dbReference type="EMBL" id="SMP67037.1"/>
    </source>
</evidence>
<comment type="caution">
    <text evidence="2">The sequence shown here is derived from an EMBL/GenBank/DDBJ whole genome shotgun (WGS) entry which is preliminary data.</text>
</comment>
<accession>A0ABY1QFN3</accession>